<dbReference type="EMBL" id="LAZR01004231">
    <property type="protein sequence ID" value="KKN10597.1"/>
    <property type="molecule type" value="Genomic_DNA"/>
</dbReference>
<reference evidence="1" key="1">
    <citation type="journal article" date="2015" name="Nature">
        <title>Complex archaea that bridge the gap between prokaryotes and eukaryotes.</title>
        <authorList>
            <person name="Spang A."/>
            <person name="Saw J.H."/>
            <person name="Jorgensen S.L."/>
            <person name="Zaremba-Niedzwiedzka K."/>
            <person name="Martijn J."/>
            <person name="Lind A.E."/>
            <person name="van Eijk R."/>
            <person name="Schleper C."/>
            <person name="Guy L."/>
            <person name="Ettema T.J."/>
        </authorList>
    </citation>
    <scope>NUCLEOTIDE SEQUENCE</scope>
</reference>
<comment type="caution">
    <text evidence="1">The sequence shown here is derived from an EMBL/GenBank/DDBJ whole genome shotgun (WGS) entry which is preliminary data.</text>
</comment>
<name>A0A0F9NF35_9ZZZZ</name>
<sequence>MAKIPDHVFDTILAQIGRGVLMSIGARDFVTCDDQRGQIIMRVGAGRKLEKVTVTLTDADDYTVRYAAYSLRGYKPLGSAIATGVYCDQLGDMVLKMGEGRIGEFQAW</sequence>
<gene>
    <name evidence="1" type="ORF">LCGC14_1035090</name>
</gene>
<organism evidence="1">
    <name type="scientific">marine sediment metagenome</name>
    <dbReference type="NCBI Taxonomy" id="412755"/>
    <lineage>
        <taxon>unclassified sequences</taxon>
        <taxon>metagenomes</taxon>
        <taxon>ecological metagenomes</taxon>
    </lineage>
</organism>
<proteinExistence type="predicted"/>
<evidence type="ECO:0000313" key="1">
    <source>
        <dbReference type="EMBL" id="KKN10597.1"/>
    </source>
</evidence>
<accession>A0A0F9NF35</accession>
<dbReference type="AlphaFoldDB" id="A0A0F9NF35"/>
<protein>
    <submittedName>
        <fullName evidence="1">Uncharacterized protein</fullName>
    </submittedName>
</protein>